<evidence type="ECO:0000313" key="4">
    <source>
        <dbReference type="Proteomes" id="UP000048984"/>
    </source>
</evidence>
<dbReference type="Proteomes" id="UP000048984">
    <property type="component" value="Unassembled WGS sequence"/>
</dbReference>
<keyword evidence="2" id="KW-0732">Signal</keyword>
<comment type="caution">
    <text evidence="3">The sequence shown here is derived from an EMBL/GenBank/DDBJ whole genome shotgun (WGS) entry which is preliminary data.</text>
</comment>
<proteinExistence type="predicted"/>
<reference evidence="3 4" key="2">
    <citation type="submission" date="2015-10" db="EMBL/GenBank/DDBJ databases">
        <title>Draft Genome Sequence of Prosthecomicrobium hirschii ATCC 27832.</title>
        <authorList>
            <person name="Daniel J."/>
            <person name="Givan S.A."/>
            <person name="Brun Y.V."/>
            <person name="Brown P.J."/>
        </authorList>
    </citation>
    <scope>NUCLEOTIDE SEQUENCE [LARGE SCALE GENOMIC DNA]</scope>
    <source>
        <strain evidence="3 4">16</strain>
    </source>
</reference>
<evidence type="ECO:0000256" key="2">
    <source>
        <dbReference type="SAM" id="SignalP"/>
    </source>
</evidence>
<accession>A0A0P6W7G8</accession>
<protein>
    <submittedName>
        <fullName evidence="3">Uncharacterized protein</fullName>
    </submittedName>
</protein>
<evidence type="ECO:0000256" key="1">
    <source>
        <dbReference type="SAM" id="MobiDB-lite"/>
    </source>
</evidence>
<sequence length="272" mass="28808">MGRSNTLLLLAALALAAPAAAVAAGTEGAADAGTPATAKARASQGGDLQGKPGSDVTGALPSAAKPKAATAKPKKSATGATAALTPIPAPVPFEPSRDLVNWFVERGNVGMPRGNRLVYCHGFECRLRTIIALSDADEKAIANIFASRRGSAAEERDAIDHLVQYWEKRAAPELGGPPDIRGSEPDQANQPGQTDCLDEATNSTTILIYAQQHGLLRYHTVVRPDSRGGFIYAHATAVYREIGGEEWVVDSWMRDSGDPNDIMLKSEWDSKH</sequence>
<dbReference type="EMBL" id="LJYW01000001">
    <property type="protein sequence ID" value="KPL55086.1"/>
    <property type="molecule type" value="Genomic_DNA"/>
</dbReference>
<dbReference type="RefSeq" id="WP_054361253.1">
    <property type="nucleotide sequence ID" value="NZ_JAPCYQ010000001.1"/>
</dbReference>
<feature type="compositionally biased region" description="Low complexity" evidence="1">
    <location>
        <begin position="27"/>
        <end position="42"/>
    </location>
</feature>
<feature type="region of interest" description="Disordered" evidence="1">
    <location>
        <begin position="173"/>
        <end position="194"/>
    </location>
</feature>
<organism evidence="3 4">
    <name type="scientific">Prosthecodimorpha hirschii</name>
    <dbReference type="NCBI Taxonomy" id="665126"/>
    <lineage>
        <taxon>Bacteria</taxon>
        <taxon>Pseudomonadati</taxon>
        <taxon>Pseudomonadota</taxon>
        <taxon>Alphaproteobacteria</taxon>
        <taxon>Hyphomicrobiales</taxon>
        <taxon>Ancalomicrobiaceae</taxon>
        <taxon>Prosthecodimorpha</taxon>
    </lineage>
</organism>
<feature type="region of interest" description="Disordered" evidence="1">
    <location>
        <begin position="27"/>
        <end position="90"/>
    </location>
</feature>
<dbReference type="STRING" id="665126.ABB55_25030"/>
<evidence type="ECO:0000313" key="3">
    <source>
        <dbReference type="EMBL" id="KPL55086.1"/>
    </source>
</evidence>
<feature type="chain" id="PRO_5006132161" evidence="2">
    <location>
        <begin position="24"/>
        <end position="272"/>
    </location>
</feature>
<reference evidence="3 4" key="1">
    <citation type="submission" date="2015-09" db="EMBL/GenBank/DDBJ databases">
        <authorList>
            <person name="Jackson K.R."/>
            <person name="Lunt B.L."/>
            <person name="Fisher J.N.B."/>
            <person name="Gardner A.V."/>
            <person name="Bailey M.E."/>
            <person name="Deus L.M."/>
            <person name="Earl A.S."/>
            <person name="Gibby P.D."/>
            <person name="Hartmann K.A."/>
            <person name="Liu J.E."/>
            <person name="Manci A.M."/>
            <person name="Nielsen D.A."/>
            <person name="Solomon M.B."/>
            <person name="Breakwell D.P."/>
            <person name="Burnett S.H."/>
            <person name="Grose J.H."/>
        </authorList>
    </citation>
    <scope>NUCLEOTIDE SEQUENCE [LARGE SCALE GENOMIC DNA]</scope>
    <source>
        <strain evidence="3 4">16</strain>
    </source>
</reference>
<feature type="signal peptide" evidence="2">
    <location>
        <begin position="1"/>
        <end position="23"/>
    </location>
</feature>
<dbReference type="AlphaFoldDB" id="A0A0P6W7G8"/>
<feature type="compositionally biased region" description="Low complexity" evidence="1">
    <location>
        <begin position="58"/>
        <end position="83"/>
    </location>
</feature>
<gene>
    <name evidence="3" type="ORF">ABB55_25030</name>
</gene>
<keyword evidence="4" id="KW-1185">Reference proteome</keyword>
<name>A0A0P6W7G8_9HYPH</name>